<dbReference type="KEGG" id="abat:CFX1CAM_1792"/>
<keyword evidence="1" id="KW-0472">Membrane</keyword>
<sequence>MESKVVWNGNMSFTGFSETGNSIPMDTSKAMGGSEHSFQPMQLFAIGLCSCTAMDVISILQKKRQEVTSFEVNAQIERAEGHPKVFTKIHLEYKVTGKNLDPKAVERAVELSETRYCPSIAMLEKTAEISNTITIIEAED</sequence>
<accession>A0A1Y6K7P8</accession>
<proteinExistence type="predicted"/>
<dbReference type="SUPFAM" id="SSF82784">
    <property type="entry name" value="OsmC-like"/>
    <property type="match status" value="1"/>
</dbReference>
<dbReference type="InterPro" id="IPR036102">
    <property type="entry name" value="OsmC/Ohrsf"/>
</dbReference>
<dbReference type="InterPro" id="IPR003718">
    <property type="entry name" value="OsmC/Ohr_fam"/>
</dbReference>
<organism evidence="2 3">
    <name type="scientific">Candidatus Brevifilum fermentans</name>
    <dbReference type="NCBI Taxonomy" id="1986204"/>
    <lineage>
        <taxon>Bacteria</taxon>
        <taxon>Bacillati</taxon>
        <taxon>Chloroflexota</taxon>
        <taxon>Anaerolineae</taxon>
        <taxon>Anaerolineales</taxon>
        <taxon>Anaerolineaceae</taxon>
        <taxon>Candidatus Brevifilum</taxon>
    </lineage>
</organism>
<gene>
    <name evidence="2" type="ORF">CFX1CAM_1792</name>
</gene>
<evidence type="ECO:0000313" key="3">
    <source>
        <dbReference type="Proteomes" id="UP000195514"/>
    </source>
</evidence>
<protein>
    <recommendedName>
        <fullName evidence="4">OsmC family protein</fullName>
    </recommendedName>
</protein>
<dbReference type="Gene3D" id="3.30.300.20">
    <property type="match status" value="1"/>
</dbReference>
<evidence type="ECO:0000256" key="1">
    <source>
        <dbReference type="SAM" id="Phobius"/>
    </source>
</evidence>
<keyword evidence="1" id="KW-0812">Transmembrane</keyword>
<dbReference type="PANTHER" id="PTHR34352:SF1">
    <property type="entry name" value="PROTEIN YHFA"/>
    <property type="match status" value="1"/>
</dbReference>
<dbReference type="OrthoDB" id="9804010at2"/>
<dbReference type="AlphaFoldDB" id="A0A1Y6K7P8"/>
<keyword evidence="1" id="KW-1133">Transmembrane helix</keyword>
<evidence type="ECO:0000313" key="2">
    <source>
        <dbReference type="EMBL" id="SMX54857.1"/>
    </source>
</evidence>
<feature type="transmembrane region" description="Helical" evidence="1">
    <location>
        <begin position="41"/>
        <end position="60"/>
    </location>
</feature>
<reference evidence="3" key="1">
    <citation type="submission" date="2017-05" db="EMBL/GenBank/DDBJ databases">
        <authorList>
            <person name="Kirkegaard R."/>
            <person name="Mcilroy J S."/>
        </authorList>
    </citation>
    <scope>NUCLEOTIDE SEQUENCE [LARGE SCALE GENOMIC DNA]</scope>
</reference>
<evidence type="ECO:0008006" key="4">
    <source>
        <dbReference type="Google" id="ProtNLM"/>
    </source>
</evidence>
<dbReference type="EMBL" id="LT859958">
    <property type="protein sequence ID" value="SMX54857.1"/>
    <property type="molecule type" value="Genomic_DNA"/>
</dbReference>
<dbReference type="InterPro" id="IPR015946">
    <property type="entry name" value="KH_dom-like_a/b"/>
</dbReference>
<keyword evidence="3" id="KW-1185">Reference proteome</keyword>
<dbReference type="PANTHER" id="PTHR34352">
    <property type="entry name" value="PROTEIN YHFA"/>
    <property type="match status" value="1"/>
</dbReference>
<name>A0A1Y6K7P8_9CHLR</name>
<dbReference type="Proteomes" id="UP000195514">
    <property type="component" value="Chromosome I"/>
</dbReference>
<dbReference type="RefSeq" id="WP_087862666.1">
    <property type="nucleotide sequence ID" value="NZ_LT859958.1"/>
</dbReference>
<dbReference type="Pfam" id="PF02566">
    <property type="entry name" value="OsmC"/>
    <property type="match status" value="1"/>
</dbReference>